<name>A0A2A2F9N4_9GAMM</name>
<feature type="domain" description="Nucleoside phosphorylase" evidence="4">
    <location>
        <begin position="9"/>
        <end position="248"/>
    </location>
</feature>
<keyword evidence="3" id="KW-0660">Purine salvage</keyword>
<dbReference type="CDD" id="cd09010">
    <property type="entry name" value="MTAP_SsMTAPII_like_MTIP"/>
    <property type="match status" value="1"/>
</dbReference>
<evidence type="ECO:0000259" key="4">
    <source>
        <dbReference type="Pfam" id="PF01048"/>
    </source>
</evidence>
<dbReference type="InterPro" id="IPR035994">
    <property type="entry name" value="Nucleoside_phosphorylase_sf"/>
</dbReference>
<dbReference type="NCBIfam" id="TIGR01694">
    <property type="entry name" value="MTAP"/>
    <property type="match status" value="1"/>
</dbReference>
<dbReference type="PANTHER" id="PTHR42679:SF2">
    <property type="entry name" value="S-METHYL-5'-THIOADENOSINE PHOSPHORYLASE"/>
    <property type="match status" value="1"/>
</dbReference>
<dbReference type="GO" id="GO:0017061">
    <property type="term" value="F:S-methyl-5-thioadenosine phosphorylase activity"/>
    <property type="evidence" value="ECO:0007669"/>
    <property type="project" value="InterPro"/>
</dbReference>
<dbReference type="OrthoDB" id="1523230at2"/>
<feature type="site" description="Important for substrate specificity" evidence="3">
    <location>
        <position position="225"/>
    </location>
</feature>
<sequence>MGNSEPVWGIIGGTGLTAIDSLMVDDTLETETVWGAPSAPLRIGRLGGRKVVFLARHGDPHRIPPHRVNYRANIEALRRAGVDRIIAVNAVGSIHPAMTPSSLVLPDQIIDYTWGRAPSFHEENLEHAVHVDFTWPYSESIRDALRAAAAEVGVACHDGGVYACTQGPRLETAAEIRRLEQDGADIVGMTAMPEAVLAREAELDYACLALVVNWAAGRTSEVITMDDIRSNLDAGIGRVLQVLEACLRAD</sequence>
<gene>
    <name evidence="5" type="primary">mtnP</name>
    <name evidence="5" type="ORF">CK501_07285</name>
</gene>
<evidence type="ECO:0000313" key="5">
    <source>
        <dbReference type="EMBL" id="PAU81339.1"/>
    </source>
</evidence>
<feature type="binding site" evidence="3">
    <location>
        <begin position="213"/>
        <end position="215"/>
    </location>
    <ligand>
        <name>substrate</name>
    </ligand>
</feature>
<dbReference type="Proteomes" id="UP000218896">
    <property type="component" value="Unassembled WGS sequence"/>
</dbReference>
<dbReference type="Pfam" id="PF01048">
    <property type="entry name" value="PNP_UDP_1"/>
    <property type="match status" value="1"/>
</dbReference>
<dbReference type="SUPFAM" id="SSF53167">
    <property type="entry name" value="Purine and uridine phosphorylases"/>
    <property type="match status" value="1"/>
</dbReference>
<reference evidence="5 6" key="1">
    <citation type="submission" date="2017-08" db="EMBL/GenBank/DDBJ databases">
        <title>Halovibrio sewagensis sp. nov., isolated from wastewater of high salinity.</title>
        <authorList>
            <person name="Dong X."/>
            <person name="Zhang G."/>
        </authorList>
    </citation>
    <scope>NUCLEOTIDE SEQUENCE [LARGE SCALE GENOMIC DNA]</scope>
    <source>
        <strain evidence="5 6">YL5-2</strain>
    </source>
</reference>
<dbReference type="GO" id="GO:0006166">
    <property type="term" value="P:purine ribonucleoside salvage"/>
    <property type="evidence" value="ECO:0007669"/>
    <property type="project" value="UniProtKB-UniRule"/>
</dbReference>
<evidence type="ECO:0000256" key="2">
    <source>
        <dbReference type="ARBA" id="ARBA00022679"/>
    </source>
</evidence>
<dbReference type="AlphaFoldDB" id="A0A2A2F9N4"/>
<dbReference type="PANTHER" id="PTHR42679">
    <property type="entry name" value="S-METHYL-5'-THIOADENOSINE PHOSPHORYLASE"/>
    <property type="match status" value="1"/>
</dbReference>
<dbReference type="UniPathway" id="UPA00606"/>
<evidence type="ECO:0000256" key="1">
    <source>
        <dbReference type="ARBA" id="ARBA00022676"/>
    </source>
</evidence>
<dbReference type="InterPro" id="IPR018099">
    <property type="entry name" value="Purine_phosphorylase-2_CS"/>
</dbReference>
<dbReference type="InterPro" id="IPR000845">
    <property type="entry name" value="Nucleoside_phosphorylase_d"/>
</dbReference>
<accession>A0A2A2F9N4</accession>
<keyword evidence="6" id="KW-1185">Reference proteome</keyword>
<dbReference type="HAMAP" id="MF_01963">
    <property type="entry name" value="MTAP"/>
    <property type="match status" value="1"/>
</dbReference>
<feature type="binding site" evidence="3">
    <location>
        <position position="189"/>
    </location>
    <ligand>
        <name>substrate</name>
    </ligand>
</feature>
<comment type="similarity">
    <text evidence="3">Belongs to the PNP/MTAP phosphorylase family. MTAP subfamily.</text>
</comment>
<feature type="binding site" evidence="3">
    <location>
        <position position="190"/>
    </location>
    <ligand>
        <name>phosphate</name>
        <dbReference type="ChEBI" id="CHEBI:43474"/>
    </ligand>
</feature>
<comment type="caution">
    <text evidence="3">Lacks conserved residue(s) required for the propagation of feature annotation.</text>
</comment>
<proteinExistence type="inferred from homology"/>
<feature type="binding site" evidence="3">
    <location>
        <position position="14"/>
    </location>
    <ligand>
        <name>phosphate</name>
        <dbReference type="ChEBI" id="CHEBI:43474"/>
    </ligand>
</feature>
<keyword evidence="2 3" id="KW-0808">Transferase</keyword>
<dbReference type="GO" id="GO:0019509">
    <property type="term" value="P:L-methionine salvage from methylthioadenosine"/>
    <property type="evidence" value="ECO:0007669"/>
    <property type="project" value="TreeGrafter"/>
</dbReference>
<dbReference type="PROSITE" id="PS01240">
    <property type="entry name" value="PNP_MTAP_2"/>
    <property type="match status" value="1"/>
</dbReference>
<dbReference type="RefSeq" id="WP_095617061.1">
    <property type="nucleotide sequence ID" value="NZ_NSKD01000002.1"/>
</dbReference>
<evidence type="ECO:0000256" key="3">
    <source>
        <dbReference type="HAMAP-Rule" id="MF_01963"/>
    </source>
</evidence>
<comment type="pathway">
    <text evidence="3">Purine metabolism; purine nucleoside salvage.</text>
</comment>
<comment type="catalytic activity">
    <reaction evidence="3">
        <text>S-methyl-5'-thioinosine + phosphate = 5-(methylsulfanyl)-alpha-D-ribose 1-phosphate + hypoxanthine</text>
        <dbReference type="Rhea" id="RHEA:30643"/>
        <dbReference type="ChEBI" id="CHEBI:17368"/>
        <dbReference type="ChEBI" id="CHEBI:43474"/>
        <dbReference type="ChEBI" id="CHEBI:48595"/>
        <dbReference type="ChEBI" id="CHEBI:58533"/>
        <dbReference type="EC" id="2.4.2.44"/>
    </reaction>
</comment>
<protein>
    <recommendedName>
        <fullName evidence="3">Probable S-methyl-5'-thioinosine phosphorylase</fullName>
        <ecNumber evidence="3">2.4.2.44</ecNumber>
    </recommendedName>
    <alternativeName>
        <fullName evidence="3">5'-methylthioinosine phosphorylase</fullName>
        <shortName evidence="3">MTI phosphorylase</shortName>
        <shortName evidence="3">MTIP</shortName>
    </alternativeName>
</protein>
<comment type="miscellaneous">
    <text evidence="3">Although this enzyme belongs to the family of MTA phosphorylases based on sequence homology, it has been shown that conserved amino acid substitutions in the substrate binding pocket convert the substrate specificity of this enzyme from 6-aminopurines to 6-oxopurines.</text>
</comment>
<feature type="binding site" evidence="3">
    <location>
        <begin position="56"/>
        <end position="57"/>
    </location>
    <ligand>
        <name>phosphate</name>
        <dbReference type="ChEBI" id="CHEBI:43474"/>
    </ligand>
</feature>
<dbReference type="Gene3D" id="3.40.50.1580">
    <property type="entry name" value="Nucleoside phosphorylase domain"/>
    <property type="match status" value="1"/>
</dbReference>
<evidence type="ECO:0000313" key="6">
    <source>
        <dbReference type="Proteomes" id="UP000218896"/>
    </source>
</evidence>
<feature type="site" description="Important for substrate specificity" evidence="3">
    <location>
        <position position="171"/>
    </location>
</feature>
<dbReference type="GO" id="GO:0005829">
    <property type="term" value="C:cytosol"/>
    <property type="evidence" value="ECO:0007669"/>
    <property type="project" value="TreeGrafter"/>
</dbReference>
<organism evidence="5 6">
    <name type="scientific">Halovibrio salipaludis</name>
    <dbReference type="NCBI Taxonomy" id="2032626"/>
    <lineage>
        <taxon>Bacteria</taxon>
        <taxon>Pseudomonadati</taxon>
        <taxon>Pseudomonadota</taxon>
        <taxon>Gammaproteobacteria</taxon>
        <taxon>Oceanospirillales</taxon>
        <taxon>Halomonadaceae</taxon>
        <taxon>Halovibrio</taxon>
    </lineage>
</organism>
<dbReference type="EMBL" id="NSKD01000002">
    <property type="protein sequence ID" value="PAU81339.1"/>
    <property type="molecule type" value="Genomic_DNA"/>
</dbReference>
<dbReference type="EC" id="2.4.2.44" evidence="3"/>
<dbReference type="NCBIfam" id="NF006599">
    <property type="entry name" value="PRK09136.1"/>
    <property type="match status" value="1"/>
</dbReference>
<comment type="caution">
    <text evidence="5">The sequence shown here is derived from an EMBL/GenBank/DDBJ whole genome shotgun (WGS) entry which is preliminary data.</text>
</comment>
<dbReference type="InterPro" id="IPR010044">
    <property type="entry name" value="MTAP"/>
</dbReference>
<comment type="function">
    <text evidence="3">Catalyzes the reversible phosphorylation of S-methyl-5'-thioinosine (MTI) to hypoxanthine and 5-methylthioribose-1-phosphate. Involved in the breakdown of S-methyl-5'-thioadenosine (MTA), a major by-product of polyamine biosynthesis. Catabolism of (MTA) occurs via deamination to MTI and phosphorolysis to hypoxanthine.</text>
</comment>
<keyword evidence="1 3" id="KW-0328">Glycosyltransferase</keyword>
<comment type="subunit">
    <text evidence="3">Homotrimer.</text>
</comment>